<dbReference type="InterPro" id="IPR006379">
    <property type="entry name" value="HAD-SF_hydro_IIB"/>
</dbReference>
<dbReference type="CDD" id="cd07516">
    <property type="entry name" value="HAD_Pase"/>
    <property type="match status" value="1"/>
</dbReference>
<dbReference type="PROSITE" id="PS01228">
    <property type="entry name" value="COF_1"/>
    <property type="match status" value="1"/>
</dbReference>
<dbReference type="InterPro" id="IPR000150">
    <property type="entry name" value="Cof"/>
</dbReference>
<organism evidence="1 2">
    <name type="scientific">Mixia osmundae (strain CBS 9802 / IAM 14324 / JCM 22182 / KY 12970)</name>
    <dbReference type="NCBI Taxonomy" id="764103"/>
    <lineage>
        <taxon>Eukaryota</taxon>
        <taxon>Fungi</taxon>
        <taxon>Dikarya</taxon>
        <taxon>Basidiomycota</taxon>
        <taxon>Pucciniomycotina</taxon>
        <taxon>Mixiomycetes</taxon>
        <taxon>Mixiales</taxon>
        <taxon>Mixiaceae</taxon>
        <taxon>Mixia</taxon>
    </lineage>
</organism>
<evidence type="ECO:0000313" key="2">
    <source>
        <dbReference type="Proteomes" id="UP000009131"/>
    </source>
</evidence>
<dbReference type="STRING" id="764103.G7EAE7"/>
<dbReference type="GO" id="GO:0016791">
    <property type="term" value="F:phosphatase activity"/>
    <property type="evidence" value="ECO:0007669"/>
    <property type="project" value="UniProtKB-ARBA"/>
</dbReference>
<accession>G7EAE7</accession>
<dbReference type="eggNOG" id="ENOG502QUN8">
    <property type="taxonomic scope" value="Eukaryota"/>
</dbReference>
<dbReference type="PRINTS" id="PR00119">
    <property type="entry name" value="CATATPASE"/>
</dbReference>
<dbReference type="InterPro" id="IPR036412">
    <property type="entry name" value="HAD-like_sf"/>
</dbReference>
<dbReference type="GO" id="GO:0000287">
    <property type="term" value="F:magnesium ion binding"/>
    <property type="evidence" value="ECO:0007669"/>
    <property type="project" value="TreeGrafter"/>
</dbReference>
<proteinExistence type="predicted"/>
<evidence type="ECO:0000313" key="1">
    <source>
        <dbReference type="EMBL" id="GAA99807.1"/>
    </source>
</evidence>
<dbReference type="EMBL" id="BABT02000240">
    <property type="protein sequence ID" value="GAA99807.1"/>
    <property type="molecule type" value="Genomic_DNA"/>
</dbReference>
<dbReference type="SUPFAM" id="SSF56784">
    <property type="entry name" value="HAD-like"/>
    <property type="match status" value="1"/>
</dbReference>
<name>G7EAE7_MIXOS</name>
<gene>
    <name evidence="1" type="primary">Mo06510</name>
    <name evidence="1" type="ORF">E5Q_06510</name>
</gene>
<dbReference type="InParanoid" id="G7EAE7"/>
<dbReference type="OrthoDB" id="27226at2759"/>
<dbReference type="SFLD" id="SFLDS00003">
    <property type="entry name" value="Haloacid_Dehalogenase"/>
    <property type="match status" value="1"/>
</dbReference>
<reference evidence="1 2" key="1">
    <citation type="journal article" date="2011" name="J. Gen. Appl. Microbiol.">
        <title>Draft genome sequencing of the enigmatic basidiomycete Mixia osmundae.</title>
        <authorList>
            <person name="Nishida H."/>
            <person name="Nagatsuka Y."/>
            <person name="Sugiyama J."/>
        </authorList>
    </citation>
    <scope>NUCLEOTIDE SEQUENCE [LARGE SCALE GENOMIC DNA]</scope>
    <source>
        <strain evidence="2">CBS 9802 / IAM 14324 / JCM 22182 / KY 12970</strain>
    </source>
</reference>
<dbReference type="Proteomes" id="UP000009131">
    <property type="component" value="Unassembled WGS sequence"/>
</dbReference>
<dbReference type="FunCoup" id="G7EAE7">
    <property type="interactions" value="244"/>
</dbReference>
<reference evidence="1 2" key="2">
    <citation type="journal article" date="2012" name="Open Biol.">
        <title>Characteristics of nucleosomes and linker DNA regions on the genome of the basidiomycete Mixia osmundae revealed by mono- and dinucleosome mapping.</title>
        <authorList>
            <person name="Nishida H."/>
            <person name="Kondo S."/>
            <person name="Matsumoto T."/>
            <person name="Suzuki Y."/>
            <person name="Yoshikawa H."/>
            <person name="Taylor T.D."/>
            <person name="Sugiyama J."/>
        </authorList>
    </citation>
    <scope>NUCLEOTIDE SEQUENCE [LARGE SCALE GENOMIC DNA]</scope>
    <source>
        <strain evidence="2">CBS 9802 / IAM 14324 / JCM 22182 / KY 12970</strain>
    </source>
</reference>
<dbReference type="PANTHER" id="PTHR10000">
    <property type="entry name" value="PHOSPHOSERINE PHOSPHATASE"/>
    <property type="match status" value="1"/>
</dbReference>
<dbReference type="AlphaFoldDB" id="G7EAE7"/>
<keyword evidence="2" id="KW-1185">Reference proteome</keyword>
<dbReference type="Pfam" id="PF08282">
    <property type="entry name" value="Hydrolase_3"/>
    <property type="match status" value="1"/>
</dbReference>
<protein>
    <submittedName>
        <fullName evidence="1">Uncharacterized protein</fullName>
    </submittedName>
</protein>
<dbReference type="RefSeq" id="XP_014570921.1">
    <property type="nucleotide sequence ID" value="XM_014715435.1"/>
</dbReference>
<dbReference type="OMA" id="MIAYNGA"/>
<dbReference type="NCBIfam" id="TIGR01484">
    <property type="entry name" value="HAD-SF-IIB"/>
    <property type="match status" value="1"/>
</dbReference>
<dbReference type="NCBIfam" id="TIGR00099">
    <property type="entry name" value="Cof-subfamily"/>
    <property type="match status" value="1"/>
</dbReference>
<dbReference type="SFLD" id="SFLDG01140">
    <property type="entry name" value="C2.B:_Phosphomannomutase_and_P"/>
    <property type="match status" value="1"/>
</dbReference>
<dbReference type="Gene3D" id="3.40.50.1000">
    <property type="entry name" value="HAD superfamily/HAD-like"/>
    <property type="match status" value="1"/>
</dbReference>
<dbReference type="PROSITE" id="PS01229">
    <property type="entry name" value="COF_2"/>
    <property type="match status" value="1"/>
</dbReference>
<dbReference type="Gene3D" id="3.30.1240.10">
    <property type="match status" value="1"/>
</dbReference>
<comment type="caution">
    <text evidence="1">The sequence shown here is derived from an EMBL/GenBank/DDBJ whole genome shotgun (WGS) entry which is preliminary data.</text>
</comment>
<dbReference type="GO" id="GO:0005829">
    <property type="term" value="C:cytosol"/>
    <property type="evidence" value="ECO:0007669"/>
    <property type="project" value="TreeGrafter"/>
</dbReference>
<dbReference type="InterPro" id="IPR023214">
    <property type="entry name" value="HAD_sf"/>
</dbReference>
<dbReference type="HOGENOM" id="CLU_044146_3_1_1"/>
<dbReference type="PANTHER" id="PTHR10000:SF8">
    <property type="entry name" value="HAD SUPERFAMILY HYDROLASE-LIKE, TYPE 3"/>
    <property type="match status" value="1"/>
</dbReference>
<sequence>MTALIAAEDVQLIISDVDGTLLTSQHTVHPRTVDAIHRIRRMRPDIPVVLASGKQFVSCESIRKQLHLDGCPAIHCHGSLIYDDTGKLLNTFALAPELALGLIAKLQELNLTAFAFTHDEVAVVNREQGGKTDWVEIGRKYDKNIVEVDVSAYLASIESGKIQVVKVTGCCSDEQHLIQKAIDAIQSRFPQEQVTVTRAISFILECVPAKINKARALQTLCDELGISPAQVIAFGDGENDEGMLRLAGCGVAMANSMPTVQQYSDHVTTSNDAGGVGEFLDRIFA</sequence>